<dbReference type="GO" id="GO:0071555">
    <property type="term" value="P:cell wall organization"/>
    <property type="evidence" value="ECO:0007669"/>
    <property type="project" value="UniProtKB-KW"/>
</dbReference>
<dbReference type="GO" id="GO:0042242">
    <property type="term" value="F:cobyrinic acid a,c-diamide synthase activity"/>
    <property type="evidence" value="ECO:0007669"/>
    <property type="project" value="InterPro"/>
</dbReference>
<dbReference type="PANTHER" id="PTHR43873:SF2">
    <property type="entry name" value="COBYRIC ACID SYNTHASE"/>
    <property type="match status" value="1"/>
</dbReference>
<dbReference type="InterPro" id="IPR033949">
    <property type="entry name" value="CobQ_GATase1"/>
</dbReference>
<dbReference type="GO" id="GO:0004359">
    <property type="term" value="F:glutaminase activity"/>
    <property type="evidence" value="ECO:0007669"/>
    <property type="project" value="UniProtKB-UniRule"/>
</dbReference>
<comment type="catalytic activity">
    <reaction evidence="2">
        <text>L-glutamine + H2O = L-glutamate + NH4(+)</text>
        <dbReference type="Rhea" id="RHEA:15889"/>
        <dbReference type="ChEBI" id="CHEBI:15377"/>
        <dbReference type="ChEBI" id="CHEBI:28938"/>
        <dbReference type="ChEBI" id="CHEBI:29985"/>
        <dbReference type="ChEBI" id="CHEBI:58359"/>
        <dbReference type="EC" id="3.5.1.2"/>
    </reaction>
</comment>
<feature type="binding site" evidence="2">
    <location>
        <position position="129"/>
    </location>
    <ligand>
        <name>substrate</name>
    </ligand>
</feature>
<dbReference type="AlphaFoldDB" id="A0AB36TGN6"/>
<comment type="caution">
    <text evidence="4">The sequence shown here is derived from an EMBL/GenBank/DDBJ whole genome shotgun (WGS) entry which is preliminary data.</text>
</comment>
<comment type="catalytic activity">
    <reaction evidence="2">
        <text>beta-D-GlcNAc-(1-&gt;4)-Mur2Ac(oyl-L-Ala-gamma-D-Glu-L-Lys-D-Ala-D-Ala)-di-trans,octa-cis-undecaprenyl diphosphate + L-glutamine + ATP + H2O = beta-D-GlcNAc-(1-&gt;4)-Mur2Ac(oyl-L-Ala-D-isoglutaminyl-L-Lys-D-Ala-D-Ala)-di-trans,octa-cis-undecaprenyl diphosphate + L-glutamate + ADP + phosphate + H(+)</text>
        <dbReference type="Rhea" id="RHEA:57928"/>
        <dbReference type="ChEBI" id="CHEBI:15377"/>
        <dbReference type="ChEBI" id="CHEBI:15378"/>
        <dbReference type="ChEBI" id="CHEBI:29985"/>
        <dbReference type="ChEBI" id="CHEBI:30616"/>
        <dbReference type="ChEBI" id="CHEBI:43474"/>
        <dbReference type="ChEBI" id="CHEBI:58359"/>
        <dbReference type="ChEBI" id="CHEBI:60033"/>
        <dbReference type="ChEBI" id="CHEBI:62233"/>
        <dbReference type="ChEBI" id="CHEBI:456216"/>
        <dbReference type="EC" id="6.3.5.13"/>
    </reaction>
</comment>
<dbReference type="GO" id="GO:0009252">
    <property type="term" value="P:peptidoglycan biosynthetic process"/>
    <property type="evidence" value="ECO:0007669"/>
    <property type="project" value="UniProtKB-UniRule"/>
</dbReference>
<protein>
    <recommendedName>
        <fullName evidence="2">Lipid II isoglutaminyl synthase (glutamine-hydrolyzing) subunit GatD</fullName>
        <ecNumber evidence="2">6.3.5.13</ecNumber>
    </recommendedName>
    <alternativeName>
        <fullName evidence="2">Lipid II isoglutaminyl synthase glutaminase subunit</fullName>
        <ecNumber evidence="2">3.5.1.2</ecNumber>
    </alternativeName>
</protein>
<dbReference type="SUPFAM" id="SSF52317">
    <property type="entry name" value="Class I glutamine amidotransferase-like"/>
    <property type="match status" value="1"/>
</dbReference>
<dbReference type="CDD" id="cd01750">
    <property type="entry name" value="GATase1_CobQ"/>
    <property type="match status" value="1"/>
</dbReference>
<proteinExistence type="inferred from homology"/>
<feature type="active site" evidence="2">
    <location>
        <position position="198"/>
    </location>
</feature>
<dbReference type="PROSITE" id="PS51274">
    <property type="entry name" value="GATASE_COBBQ"/>
    <property type="match status" value="1"/>
</dbReference>
<dbReference type="InterPro" id="IPR011698">
    <property type="entry name" value="GATase_3"/>
</dbReference>
<dbReference type="Proteomes" id="UP000223596">
    <property type="component" value="Unassembled WGS sequence"/>
</dbReference>
<feature type="active site" description="Nucleophile" evidence="2">
    <location>
        <position position="95"/>
    </location>
</feature>
<dbReference type="EMBL" id="PDBW01000001">
    <property type="protein sequence ID" value="PFH03064.1"/>
    <property type="molecule type" value="Genomic_DNA"/>
</dbReference>
<keyword evidence="1 2" id="KW-0315">Glutamine amidotransferase</keyword>
<dbReference type="RefSeq" id="WP_003517888.1">
    <property type="nucleotide sequence ID" value="NZ_CP013828.1"/>
</dbReference>
<comment type="pathway">
    <text evidence="2">Cell wall biogenesis; peptidoglycan biosynthesis.</text>
</comment>
<evidence type="ECO:0000256" key="2">
    <source>
        <dbReference type="HAMAP-Rule" id="MF_02213"/>
    </source>
</evidence>
<evidence type="ECO:0000259" key="3">
    <source>
        <dbReference type="Pfam" id="PF07685"/>
    </source>
</evidence>
<keyword evidence="2" id="KW-0378">Hydrolase</keyword>
<keyword evidence="2" id="KW-0436">Ligase</keyword>
<keyword evidence="2" id="KW-0133">Cell shape</keyword>
<dbReference type="EC" id="3.5.1.2" evidence="2"/>
<dbReference type="InterPro" id="IPR004484">
    <property type="entry name" value="CbiA/CobB_synth"/>
</dbReference>
<dbReference type="GeneID" id="35805043"/>
<keyword evidence="2" id="KW-0961">Cell wall biogenesis/degradation</keyword>
<comment type="similarity">
    <text evidence="2">Belongs to the CobB/CobQ family. GatD subfamily.</text>
</comment>
<dbReference type="EC" id="6.3.5.13" evidence="2"/>
<gene>
    <name evidence="2" type="primary">gatD</name>
    <name evidence="4" type="ORF">M972_111860</name>
</gene>
<dbReference type="GO" id="GO:0008360">
    <property type="term" value="P:regulation of cell shape"/>
    <property type="evidence" value="ECO:0007669"/>
    <property type="project" value="UniProtKB-KW"/>
</dbReference>
<reference evidence="4 5" key="1">
    <citation type="submission" date="2017-09" db="EMBL/GenBank/DDBJ databases">
        <title>Evaluation of Pacific Biosciences Sequencing Technology to Finishing C. thermocellum Genome Sequences.</title>
        <authorList>
            <person name="Brown S."/>
        </authorList>
    </citation>
    <scope>NUCLEOTIDE SEQUENCE [LARGE SCALE GENOMIC DNA]</scope>
    <source>
        <strain evidence="4 5">AD2</strain>
    </source>
</reference>
<evidence type="ECO:0000313" key="4">
    <source>
        <dbReference type="EMBL" id="PFH03064.1"/>
    </source>
</evidence>
<dbReference type="GO" id="GO:0009236">
    <property type="term" value="P:cobalamin biosynthetic process"/>
    <property type="evidence" value="ECO:0007669"/>
    <property type="project" value="InterPro"/>
</dbReference>
<dbReference type="GO" id="GO:0140282">
    <property type="term" value="F:carbon-nitrogen ligase activity on lipid II"/>
    <property type="evidence" value="ECO:0007669"/>
    <property type="project" value="UniProtKB-UniRule"/>
</dbReference>
<organism evidence="4 5">
    <name type="scientific">Acetivibrio thermocellus AD2</name>
    <dbReference type="NCBI Taxonomy" id="1138384"/>
    <lineage>
        <taxon>Bacteria</taxon>
        <taxon>Bacillati</taxon>
        <taxon>Bacillota</taxon>
        <taxon>Clostridia</taxon>
        <taxon>Eubacteriales</taxon>
        <taxon>Oscillospiraceae</taxon>
        <taxon>Acetivibrio</taxon>
    </lineage>
</organism>
<comment type="subunit">
    <text evidence="2">Forms a heterodimer with MurT.</text>
</comment>
<evidence type="ECO:0000256" key="1">
    <source>
        <dbReference type="ARBA" id="ARBA00022962"/>
    </source>
</evidence>
<dbReference type="InterPro" id="IPR029062">
    <property type="entry name" value="Class_I_gatase-like"/>
</dbReference>
<feature type="domain" description="CobB/CobQ-like glutamine amidotransferase" evidence="3">
    <location>
        <begin position="5"/>
        <end position="205"/>
    </location>
</feature>
<evidence type="ECO:0000313" key="5">
    <source>
        <dbReference type="Proteomes" id="UP000223596"/>
    </source>
</evidence>
<comment type="function">
    <text evidence="2">The lipid II isoglutaminyl synthase complex catalyzes the formation of alpha-D-isoglutamine in the cell wall lipid II stem peptide. The GatD subunit catalyzes the hydrolysis of glutamine to glutamate and ammonia. The resulting ammonia molecule is channeled to the active site of MurT.</text>
</comment>
<dbReference type="Gene3D" id="3.40.50.880">
    <property type="match status" value="1"/>
</dbReference>
<sequence length="248" mass="27943">MYELNICHLYPDLLNLYGDRGNIMALKMRCVWRGINVNVSNISIGDKFDAEAYDIIFLGGGQDYEQEIIQDDLLNQKGEEIRNAVKNDKVFLAICGGYQLLGSYYKTWDGKEIHFLNALDLWTIGGKERMIGNFVFECDFLKNDHYDGKIVGFENHSGRTYLGPGVKPLGKIIKGYGNNGEDGFEGAIYKNVYCSYSHGSLLPKNPALADHLISVALKQKYKDFVSLSGIDDEFENLAHDTTIKRIMG</sequence>
<dbReference type="SMR" id="A0AB36TGN6"/>
<keyword evidence="2" id="KW-0573">Peptidoglycan synthesis</keyword>
<dbReference type="PANTHER" id="PTHR43873">
    <property type="entry name" value="COBYRINATE A,C-DIAMIDE SYNTHASE"/>
    <property type="match status" value="1"/>
</dbReference>
<dbReference type="HAMAP" id="MF_02213">
    <property type="entry name" value="Lipid_II_synth_GatD"/>
    <property type="match status" value="1"/>
</dbReference>
<name>A0AB36TGN6_ACETH</name>
<dbReference type="InterPro" id="IPR043702">
    <property type="entry name" value="Lipid_II_synth_GatD"/>
</dbReference>
<dbReference type="Pfam" id="PF07685">
    <property type="entry name" value="GATase_3"/>
    <property type="match status" value="1"/>
</dbReference>
<accession>A0AB36TGN6</accession>